<dbReference type="PATRIC" id="fig|279113.9.peg.416"/>
<dbReference type="AlphaFoldDB" id="A0A127PYF2"/>
<evidence type="ECO:0000313" key="1">
    <source>
        <dbReference type="EMBL" id="AMP02809.1"/>
    </source>
</evidence>
<evidence type="ECO:0000313" key="2">
    <source>
        <dbReference type="Proteomes" id="UP000074561"/>
    </source>
</evidence>
<accession>A0A127PYF2</accession>
<sequence length="41" mass="4760">MALLCYMLITKTACRKKCIFFESHAIDILFTRFFGSLAELI</sequence>
<protein>
    <submittedName>
        <fullName evidence="1">Uncharacterized protein</fullName>
    </submittedName>
</protein>
<dbReference type="Proteomes" id="UP000074561">
    <property type="component" value="Chromosome"/>
</dbReference>
<name>A0A127PYF2_9BURK</name>
<organism evidence="1 2">
    <name type="scientific">Collimonas pratensis</name>
    <dbReference type="NCBI Taxonomy" id="279113"/>
    <lineage>
        <taxon>Bacteria</taxon>
        <taxon>Pseudomonadati</taxon>
        <taxon>Pseudomonadota</taxon>
        <taxon>Betaproteobacteria</taxon>
        <taxon>Burkholderiales</taxon>
        <taxon>Oxalobacteraceae</taxon>
        <taxon>Collimonas</taxon>
    </lineage>
</organism>
<reference evidence="1 2" key="1">
    <citation type="submission" date="2015-11" db="EMBL/GenBank/DDBJ databases">
        <title>Exploring the genomic traits of fungus-feeding bacterial genus Collimonas.</title>
        <authorList>
            <person name="Song C."/>
            <person name="Schmidt R."/>
            <person name="de Jager V."/>
            <person name="Krzyzanowska D."/>
            <person name="Jongedijk E."/>
            <person name="Cankar K."/>
            <person name="Beekwilder J."/>
            <person name="van Veen A."/>
            <person name="de Boer W."/>
            <person name="van Veen J.A."/>
            <person name="Garbeva P."/>
        </authorList>
    </citation>
    <scope>NUCLEOTIDE SEQUENCE [LARGE SCALE GENOMIC DNA]</scope>
    <source>
        <strain evidence="1 2">Ter91</strain>
    </source>
</reference>
<dbReference type="EMBL" id="CP013234">
    <property type="protein sequence ID" value="AMP02809.1"/>
    <property type="molecule type" value="Genomic_DNA"/>
</dbReference>
<proteinExistence type="predicted"/>
<gene>
    <name evidence="1" type="ORF">CPter91_0410</name>
</gene>
<dbReference type="STRING" id="279113.CPter91_0410"/>
<dbReference type="KEGG" id="cpra:CPter91_0410"/>